<gene>
    <name evidence="3" type="primary">LOC107919203</name>
</gene>
<dbReference type="InterPro" id="IPR012337">
    <property type="entry name" value="RNaseH-like_sf"/>
</dbReference>
<dbReference type="GO" id="GO:0003676">
    <property type="term" value="F:nucleic acid binding"/>
    <property type="evidence" value="ECO:0007669"/>
    <property type="project" value="InterPro"/>
</dbReference>
<dbReference type="STRING" id="3635.A0A1U8KP05"/>
<evidence type="ECO:0000313" key="2">
    <source>
        <dbReference type="Proteomes" id="UP000818029"/>
    </source>
</evidence>
<dbReference type="RefSeq" id="XP_016704202.1">
    <property type="nucleotide sequence ID" value="XM_016848713.1"/>
</dbReference>
<dbReference type="PANTHER" id="PTHR37984:SF5">
    <property type="entry name" value="PROTEIN NYNRIN-LIKE"/>
    <property type="match status" value="1"/>
</dbReference>
<feature type="domain" description="Integrase catalytic" evidence="1">
    <location>
        <begin position="1"/>
        <end position="130"/>
    </location>
</feature>
<dbReference type="AlphaFoldDB" id="A0A1U8KP05"/>
<organism evidence="2 3">
    <name type="scientific">Gossypium hirsutum</name>
    <name type="common">Upland cotton</name>
    <name type="synonym">Gossypium mexicanum</name>
    <dbReference type="NCBI Taxonomy" id="3635"/>
    <lineage>
        <taxon>Eukaryota</taxon>
        <taxon>Viridiplantae</taxon>
        <taxon>Streptophyta</taxon>
        <taxon>Embryophyta</taxon>
        <taxon>Tracheophyta</taxon>
        <taxon>Spermatophyta</taxon>
        <taxon>Magnoliopsida</taxon>
        <taxon>eudicotyledons</taxon>
        <taxon>Gunneridae</taxon>
        <taxon>Pentapetalae</taxon>
        <taxon>rosids</taxon>
        <taxon>malvids</taxon>
        <taxon>Malvales</taxon>
        <taxon>Malvaceae</taxon>
        <taxon>Malvoideae</taxon>
        <taxon>Gossypium</taxon>
    </lineage>
</organism>
<dbReference type="Gene3D" id="3.30.420.10">
    <property type="entry name" value="Ribonuclease H-like superfamily/Ribonuclease H"/>
    <property type="match status" value="1"/>
</dbReference>
<sequence>MDYVSKWVETVALPTNDAKLVLRFLHTNIFTRFGTHRALISGKGSHFDCRLVANALNKYEFKHKIAMAYHPQTNGQAKISNREIKQIQEKVFNPNLKDWSVRLDEDLWAYRTNFKTPLGMSPVKLVYAFASTFASPLTFFSKLAKEKYHKNISKRPFCMEKRFVVQDAPFMGYTEAISSIVEKHGWGIFCLHPDDVLPKVVKEFYAHITSFDNAFIYMRGASVLFDEDSINAQYGLSKGPN</sequence>
<dbReference type="PaxDb" id="3635-A0A1U8KP05"/>
<evidence type="ECO:0000259" key="1">
    <source>
        <dbReference type="PROSITE" id="PS50994"/>
    </source>
</evidence>
<dbReference type="GO" id="GO:0015074">
    <property type="term" value="P:DNA integration"/>
    <property type="evidence" value="ECO:0007669"/>
    <property type="project" value="InterPro"/>
</dbReference>
<dbReference type="PROSITE" id="PS50994">
    <property type="entry name" value="INTEGRASE"/>
    <property type="match status" value="1"/>
</dbReference>
<dbReference type="GeneID" id="107919203"/>
<dbReference type="InterPro" id="IPR036397">
    <property type="entry name" value="RNaseH_sf"/>
</dbReference>
<dbReference type="InterPro" id="IPR050951">
    <property type="entry name" value="Retrovirus_Pol_polyprotein"/>
</dbReference>
<dbReference type="PANTHER" id="PTHR37984">
    <property type="entry name" value="PROTEIN CBG26694"/>
    <property type="match status" value="1"/>
</dbReference>
<accession>A0A1U8KP05</accession>
<dbReference type="OrthoDB" id="10507526at2759"/>
<name>A0A1U8KP05_GOSHI</name>
<dbReference type="SUPFAM" id="SSF53098">
    <property type="entry name" value="Ribonuclease H-like"/>
    <property type="match status" value="1"/>
</dbReference>
<dbReference type="KEGG" id="ghi:107919203"/>
<dbReference type="Proteomes" id="UP000818029">
    <property type="component" value="Chromosome D13"/>
</dbReference>
<dbReference type="InterPro" id="IPR001584">
    <property type="entry name" value="Integrase_cat-core"/>
</dbReference>
<protein>
    <recommendedName>
        <fullName evidence="1">Integrase catalytic domain-containing protein</fullName>
    </recommendedName>
</protein>
<proteinExistence type="predicted"/>
<evidence type="ECO:0000313" key="3">
    <source>
        <dbReference type="RefSeq" id="XP_016704202.1"/>
    </source>
</evidence>
<reference evidence="3" key="2">
    <citation type="submission" date="2025-08" db="UniProtKB">
        <authorList>
            <consortium name="RefSeq"/>
        </authorList>
    </citation>
    <scope>IDENTIFICATION</scope>
</reference>
<keyword evidence="2" id="KW-1185">Reference proteome</keyword>
<reference evidence="2" key="1">
    <citation type="journal article" date="2020" name="Nat. Genet.">
        <title>Genomic diversifications of five Gossypium allopolyploid species and their impact on cotton improvement.</title>
        <authorList>
            <person name="Chen Z.J."/>
            <person name="Sreedasyam A."/>
            <person name="Ando A."/>
            <person name="Song Q."/>
            <person name="De Santiago L.M."/>
            <person name="Hulse-Kemp A.M."/>
            <person name="Ding M."/>
            <person name="Ye W."/>
            <person name="Kirkbride R.C."/>
            <person name="Jenkins J."/>
            <person name="Plott C."/>
            <person name="Lovell J."/>
            <person name="Lin Y.M."/>
            <person name="Vaughn R."/>
            <person name="Liu B."/>
            <person name="Simpson S."/>
            <person name="Scheffler B.E."/>
            <person name="Wen L."/>
            <person name="Saski C.A."/>
            <person name="Grover C.E."/>
            <person name="Hu G."/>
            <person name="Conover J.L."/>
            <person name="Carlson J.W."/>
            <person name="Shu S."/>
            <person name="Boston L.B."/>
            <person name="Williams M."/>
            <person name="Peterson D.G."/>
            <person name="McGee K."/>
            <person name="Jones D.C."/>
            <person name="Wendel J.F."/>
            <person name="Stelly D.M."/>
            <person name="Grimwood J."/>
            <person name="Schmutz J."/>
        </authorList>
    </citation>
    <scope>NUCLEOTIDE SEQUENCE [LARGE SCALE GENOMIC DNA]</scope>
    <source>
        <strain evidence="2">cv. TM-1</strain>
    </source>
</reference>